<keyword evidence="5" id="KW-1133">Transmembrane helix</keyword>
<gene>
    <name evidence="8" type="ORF">E2F46_16450</name>
</gene>
<dbReference type="PROSITE" id="PS50005">
    <property type="entry name" value="TPR"/>
    <property type="match status" value="1"/>
</dbReference>
<comment type="caution">
    <text evidence="8">The sequence shown here is derived from an EMBL/GenBank/DDBJ whole genome shotgun (WGS) entry which is preliminary data.</text>
</comment>
<dbReference type="AlphaFoldDB" id="A0A4V3ALA4"/>
<sequence>MTYAFFALLLAIAALAAVAIVWPLRSTSPRVFGAVVLLVPLLTLGLYTLVGTPAGLDPAAARLSEIDTPESLEAAIAELQAELERNPTQVEGWALLARSRAMQGRFAEARDAYVQALMLLPDDANLLVEAAEARAQANEGNRFDDEAIAMLQRALAIDPESQRAPWFLGIAQRQRGQDAEAAATWEALLPRLDASTAAALRQQIVAAREAAGLPPDAVIAAPVAPDAAQPVEAAADGLRVRVALDPDFAARVRLRGDSVVFVIARVPGGPPMPVAVQRHPLQALPLDIVLGDGDSPMPTQKLSALREVEVFARLSASGDAARSDGDLESAAVRVALPSSAPVELVIGE</sequence>
<evidence type="ECO:0000256" key="5">
    <source>
        <dbReference type="SAM" id="Phobius"/>
    </source>
</evidence>
<reference evidence="8 9" key="1">
    <citation type="submission" date="2019-03" db="EMBL/GenBank/DDBJ databases">
        <title>Luteimonas zhaokaii sp.nov., isolated from the rectal contents of Plateau pika in Yushu, Qinghai Province, China.</title>
        <authorList>
            <person name="Zhang G."/>
        </authorList>
    </citation>
    <scope>NUCLEOTIDE SEQUENCE [LARGE SCALE GENOMIC DNA]</scope>
    <source>
        <strain evidence="8 9">B9</strain>
    </source>
</reference>
<keyword evidence="5" id="KW-0472">Membrane</keyword>
<feature type="repeat" description="TPR" evidence="4">
    <location>
        <begin position="90"/>
        <end position="123"/>
    </location>
</feature>
<dbReference type="InterPro" id="IPR056412">
    <property type="entry name" value="Ig_CycH"/>
</dbReference>
<evidence type="ECO:0000256" key="4">
    <source>
        <dbReference type="PROSITE-ProRule" id="PRU00339"/>
    </source>
</evidence>
<dbReference type="PANTHER" id="PTHR47870">
    <property type="entry name" value="CYTOCHROME C-TYPE BIOGENESIS PROTEIN CCMH"/>
    <property type="match status" value="1"/>
</dbReference>
<evidence type="ECO:0000259" key="7">
    <source>
        <dbReference type="Pfam" id="PF23914"/>
    </source>
</evidence>
<evidence type="ECO:0000256" key="2">
    <source>
        <dbReference type="ARBA" id="ARBA00022748"/>
    </source>
</evidence>
<dbReference type="RefSeq" id="WP_133323674.1">
    <property type="nucleotide sequence ID" value="NZ_SMTF01000021.1"/>
</dbReference>
<evidence type="ECO:0000313" key="9">
    <source>
        <dbReference type="Proteomes" id="UP000294796"/>
    </source>
</evidence>
<dbReference type="Pfam" id="PF23914">
    <property type="entry name" value="TPR_CcmH_CycH"/>
    <property type="match status" value="1"/>
</dbReference>
<feature type="transmembrane region" description="Helical" evidence="5">
    <location>
        <begin position="29"/>
        <end position="50"/>
    </location>
</feature>
<dbReference type="SUPFAM" id="SSF48452">
    <property type="entry name" value="TPR-like"/>
    <property type="match status" value="1"/>
</dbReference>
<dbReference type="Pfam" id="PF23892">
    <property type="entry name" value="Ig_CycH"/>
    <property type="match status" value="1"/>
</dbReference>
<organism evidence="8 9">
    <name type="scientific">Luteimonas aestuarii</name>
    <dbReference type="NCBI Taxonomy" id="453837"/>
    <lineage>
        <taxon>Bacteria</taxon>
        <taxon>Pseudomonadati</taxon>
        <taxon>Pseudomonadota</taxon>
        <taxon>Gammaproteobacteria</taxon>
        <taxon>Lysobacterales</taxon>
        <taxon>Lysobacteraceae</taxon>
        <taxon>Luteimonas</taxon>
    </lineage>
</organism>
<evidence type="ECO:0000256" key="3">
    <source>
        <dbReference type="ARBA" id="ARBA00022803"/>
    </source>
</evidence>
<dbReference type="GO" id="GO:0017004">
    <property type="term" value="P:cytochrome complex assembly"/>
    <property type="evidence" value="ECO:0007669"/>
    <property type="project" value="UniProtKB-KW"/>
</dbReference>
<keyword evidence="3 4" id="KW-0802">TPR repeat</keyword>
<name>A0A4V3ALA4_9GAMM</name>
<dbReference type="InterPro" id="IPR056413">
    <property type="entry name" value="TPR_CcmH_CycH"/>
</dbReference>
<protein>
    <submittedName>
        <fullName evidence="8">Tetratricopeptide repeat protein</fullName>
    </submittedName>
</protein>
<proteinExistence type="predicted"/>
<feature type="domain" description="Cytochrome c-type biogenesis protein H Ig-like" evidence="6">
    <location>
        <begin position="238"/>
        <end position="346"/>
    </location>
</feature>
<dbReference type="OrthoDB" id="9776053at2"/>
<evidence type="ECO:0000256" key="1">
    <source>
        <dbReference type="ARBA" id="ARBA00022737"/>
    </source>
</evidence>
<dbReference type="InterPro" id="IPR011990">
    <property type="entry name" value="TPR-like_helical_dom_sf"/>
</dbReference>
<dbReference type="InterPro" id="IPR051263">
    <property type="entry name" value="C-type_cytochrome_biogenesis"/>
</dbReference>
<accession>A0A4V3ALA4</accession>
<keyword evidence="9" id="KW-1185">Reference proteome</keyword>
<evidence type="ECO:0000313" key="8">
    <source>
        <dbReference type="EMBL" id="TDK19958.1"/>
    </source>
</evidence>
<evidence type="ECO:0000259" key="6">
    <source>
        <dbReference type="Pfam" id="PF23892"/>
    </source>
</evidence>
<dbReference type="InterPro" id="IPR019734">
    <property type="entry name" value="TPR_rpt"/>
</dbReference>
<keyword evidence="2" id="KW-0201">Cytochrome c-type biogenesis</keyword>
<dbReference type="EMBL" id="SMTF01000021">
    <property type="protein sequence ID" value="TDK19958.1"/>
    <property type="molecule type" value="Genomic_DNA"/>
</dbReference>
<keyword evidence="1" id="KW-0677">Repeat</keyword>
<feature type="domain" description="Cytochrome c-type biogenesis protein H TPR" evidence="7">
    <location>
        <begin position="76"/>
        <end position="195"/>
    </location>
</feature>
<dbReference type="Gene3D" id="1.25.40.10">
    <property type="entry name" value="Tetratricopeptide repeat domain"/>
    <property type="match status" value="1"/>
</dbReference>
<dbReference type="SMART" id="SM00028">
    <property type="entry name" value="TPR"/>
    <property type="match status" value="2"/>
</dbReference>
<dbReference type="Proteomes" id="UP000294796">
    <property type="component" value="Unassembled WGS sequence"/>
</dbReference>
<dbReference type="PANTHER" id="PTHR47870:SF1">
    <property type="entry name" value="CYTOCHROME C-TYPE BIOGENESIS PROTEIN CCMH"/>
    <property type="match status" value="1"/>
</dbReference>
<keyword evidence="5" id="KW-0812">Transmembrane</keyword>